<dbReference type="AlphaFoldDB" id="A0A7Y9FR79"/>
<comment type="caution">
    <text evidence="1">The sequence shown here is derived from an EMBL/GenBank/DDBJ whole genome shotgun (WGS) entry which is preliminary data.</text>
</comment>
<sequence>MSDPSTPIDYDHLAQAELDLAARAPSRDRRRAHLDQAAIFATLGERQRADRARAEQPVA</sequence>
<gene>
    <name evidence="1" type="ORF">HD841_003810</name>
</gene>
<dbReference type="RefSeq" id="WP_179510393.1">
    <property type="nucleotide sequence ID" value="NZ_JACCBY010000008.1"/>
</dbReference>
<proteinExistence type="predicted"/>
<evidence type="ECO:0000313" key="2">
    <source>
        <dbReference type="Proteomes" id="UP000517753"/>
    </source>
</evidence>
<name>A0A7Y9FR79_9SPHN</name>
<organism evidence="1 2">
    <name type="scientific">Sphingomonas melonis</name>
    <dbReference type="NCBI Taxonomy" id="152682"/>
    <lineage>
        <taxon>Bacteria</taxon>
        <taxon>Pseudomonadati</taxon>
        <taxon>Pseudomonadota</taxon>
        <taxon>Alphaproteobacteria</taxon>
        <taxon>Sphingomonadales</taxon>
        <taxon>Sphingomonadaceae</taxon>
        <taxon>Sphingomonas</taxon>
    </lineage>
</organism>
<evidence type="ECO:0000313" key="1">
    <source>
        <dbReference type="EMBL" id="NYD91990.1"/>
    </source>
</evidence>
<dbReference type="EMBL" id="JACCBY010000008">
    <property type="protein sequence ID" value="NYD91990.1"/>
    <property type="molecule type" value="Genomic_DNA"/>
</dbReference>
<protein>
    <submittedName>
        <fullName evidence="1">Uncharacterized protein</fullName>
    </submittedName>
</protein>
<dbReference type="Proteomes" id="UP000517753">
    <property type="component" value="Unassembled WGS sequence"/>
</dbReference>
<keyword evidence="2" id="KW-1185">Reference proteome</keyword>
<reference evidence="1 2" key="1">
    <citation type="submission" date="2020-08" db="EMBL/GenBank/DDBJ databases">
        <title>The Agave Microbiome: Exploring the role of microbial communities in plant adaptations to desert environments.</title>
        <authorList>
            <person name="Partida-Martinez L.P."/>
        </authorList>
    </citation>
    <scope>NUCLEOTIDE SEQUENCE [LARGE SCALE GENOMIC DNA]</scope>
    <source>
        <strain evidence="1 2">AS2.3</strain>
    </source>
</reference>
<accession>A0A7Y9FR79</accession>